<dbReference type="EMBL" id="CP060714">
    <property type="protein sequence ID" value="QNN59082.1"/>
    <property type="molecule type" value="Genomic_DNA"/>
</dbReference>
<evidence type="ECO:0000313" key="2">
    <source>
        <dbReference type="EMBL" id="QNN59082.1"/>
    </source>
</evidence>
<evidence type="ECO:0000313" key="3">
    <source>
        <dbReference type="Proteomes" id="UP000515811"/>
    </source>
</evidence>
<organism evidence="2 3">
    <name type="scientific">Diaphorobacter ruginosibacter</name>
    <dbReference type="NCBI Taxonomy" id="1715720"/>
    <lineage>
        <taxon>Bacteria</taxon>
        <taxon>Pseudomonadati</taxon>
        <taxon>Pseudomonadota</taxon>
        <taxon>Betaproteobacteria</taxon>
        <taxon>Burkholderiales</taxon>
        <taxon>Comamonadaceae</taxon>
        <taxon>Diaphorobacter</taxon>
    </lineage>
</organism>
<dbReference type="AlphaFoldDB" id="A0A7G9RU07"/>
<dbReference type="Pfam" id="PF18897">
    <property type="entry name" value="Gp3-like"/>
    <property type="match status" value="1"/>
</dbReference>
<dbReference type="InterPro" id="IPR043991">
    <property type="entry name" value="Gp3-like"/>
</dbReference>
<dbReference type="Proteomes" id="UP000515811">
    <property type="component" value="Chromosome"/>
</dbReference>
<dbReference type="RefSeq" id="WP_187599986.1">
    <property type="nucleotide sequence ID" value="NZ_CP060714.1"/>
</dbReference>
<sequence>MTELQALSPDFQDAAQQPKPTLQDKLARRARTANSSRATRGDGEQGTNPAQKTMAQAVSPADGNAPAPAHAAKPKLRSIPIRVLFNDPALNLRANYTLFDRATARPLCVGDGQTCKCMIAKGVEVHTCEGPDLCALAIEGGCKPFGRFHMRIDHPDNQADAISTFVLRTTGINSMRTLMTRMQYLHAASGGLLAYLPLELRLRAKSTAMPHRTPIYYVDLGIRNGMQFDAAISQAAQAAEYAQKVGHDQEALEQAARDGYALGLFEELEQEATEIVQEFYPQAAEPTGRGFICRRCVNPREGEASSMADSADKGLIHRYMRGVRFDGPWEYRVTSPSGRGRYMFPDTDRGSVSDPEGLEWCLRRSAAVMTQRPIRSIAVFPSLSTHADEHHGWKQLFPGCEIRSFNAIGAESMNCLGTVLERGGCALLKLVLHRRLHGKLEETACWVWVVGVEMQAQPETVDGSKPRPSHAIRAALVVSHAWSAPWGSGFGARVSWGALGQCVLCSVDGERLRGRCAEVVTISTKHSHHAT</sequence>
<name>A0A7G9RU07_9BURK</name>
<dbReference type="KEGG" id="drg:H9K76_09975"/>
<gene>
    <name evidence="2" type="ORF">H9K76_09975</name>
</gene>
<proteinExistence type="predicted"/>
<keyword evidence="3" id="KW-1185">Reference proteome</keyword>
<protein>
    <submittedName>
        <fullName evidence="2">Uncharacterized protein</fullName>
    </submittedName>
</protein>
<evidence type="ECO:0000256" key="1">
    <source>
        <dbReference type="SAM" id="MobiDB-lite"/>
    </source>
</evidence>
<feature type="compositionally biased region" description="Polar residues" evidence="1">
    <location>
        <begin position="45"/>
        <end position="56"/>
    </location>
</feature>
<feature type="compositionally biased region" description="Low complexity" evidence="1">
    <location>
        <begin position="60"/>
        <end position="71"/>
    </location>
</feature>
<accession>A0A7G9RU07</accession>
<feature type="region of interest" description="Disordered" evidence="1">
    <location>
        <begin position="1"/>
        <end position="73"/>
    </location>
</feature>
<reference evidence="2 3" key="1">
    <citation type="submission" date="2020-08" db="EMBL/GenBank/DDBJ databases">
        <title>Genome sequence of Diaphorobacter ruginosibacter DSM 27467T.</title>
        <authorList>
            <person name="Hyun D.-W."/>
            <person name="Bae J.-W."/>
        </authorList>
    </citation>
    <scope>NUCLEOTIDE SEQUENCE [LARGE SCALE GENOMIC DNA]</scope>
    <source>
        <strain evidence="2 3">DSM 27467</strain>
    </source>
</reference>